<keyword evidence="2" id="KW-1003">Cell membrane</keyword>
<name>A0A1F6WPH0_9BACT</name>
<dbReference type="GO" id="GO:0005886">
    <property type="term" value="C:plasma membrane"/>
    <property type="evidence" value="ECO:0007669"/>
    <property type="project" value="UniProtKB-SubCell"/>
</dbReference>
<dbReference type="PANTHER" id="PTHR43124">
    <property type="entry name" value="PURINE EFFLUX PUMP PBUE"/>
    <property type="match status" value="1"/>
</dbReference>
<evidence type="ECO:0000256" key="2">
    <source>
        <dbReference type="ARBA" id="ARBA00022475"/>
    </source>
</evidence>
<evidence type="ECO:0000313" key="8">
    <source>
        <dbReference type="EMBL" id="OGI83736.1"/>
    </source>
</evidence>
<dbReference type="InterPro" id="IPR050189">
    <property type="entry name" value="MFS_Efflux_Transporters"/>
</dbReference>
<dbReference type="InterPro" id="IPR011701">
    <property type="entry name" value="MFS"/>
</dbReference>
<evidence type="ECO:0000256" key="6">
    <source>
        <dbReference type="SAM" id="Phobius"/>
    </source>
</evidence>
<feature type="transmembrane region" description="Helical" evidence="6">
    <location>
        <begin position="300"/>
        <end position="320"/>
    </location>
</feature>
<evidence type="ECO:0000256" key="1">
    <source>
        <dbReference type="ARBA" id="ARBA00004651"/>
    </source>
</evidence>
<evidence type="ECO:0000259" key="7">
    <source>
        <dbReference type="PROSITE" id="PS50850"/>
    </source>
</evidence>
<dbReference type="Pfam" id="PF07690">
    <property type="entry name" value="MFS_1"/>
    <property type="match status" value="1"/>
</dbReference>
<keyword evidence="3 6" id="KW-0812">Transmembrane</keyword>
<evidence type="ECO:0000313" key="9">
    <source>
        <dbReference type="Proteomes" id="UP000179448"/>
    </source>
</evidence>
<evidence type="ECO:0000256" key="4">
    <source>
        <dbReference type="ARBA" id="ARBA00022989"/>
    </source>
</evidence>
<keyword evidence="4 6" id="KW-1133">Transmembrane helix</keyword>
<protein>
    <recommendedName>
        <fullName evidence="7">Major facilitator superfamily (MFS) profile domain-containing protein</fullName>
    </recommendedName>
</protein>
<sequence length="389" mass="44570">MKSRNYSLIIIFSASFFFALFTALTAYIDSSFLIEFYGLSDKWVGGLYIIGSILALFGLLILPRYLIQLSVKKLTIGLLLLQALSIIGLVMTPSIIVGILSFIIYVALVSLIYLMTDIFVAHYTNEENTGRVRGAEYTVLNSAWVIAPFIAGFIANSSLGYRGVYWLGLLMIILMFFIVFFLLSDITYTNRHTMTIIQSLKHYFQKKELRDVFFSSYLLQFFYAVMVIYSPIYLHSHIGLGWDMIGIIFTIMLLAYPLFQYILGRISDLYLGEKELLITGYGIIIITTIIFAFMTTTHWWVWAVVLFIMRIGTATIEIMHESYFFKHIDDKHPDAISIYRSSYPVARIIVPIIVFIILILTASYNIIFLVLATIMLFGIIINSYLKDTK</sequence>
<feature type="transmembrane region" description="Helical" evidence="6">
    <location>
        <begin position="74"/>
        <end position="96"/>
    </location>
</feature>
<organism evidence="8 9">
    <name type="scientific">Candidatus Nomurabacteria bacterium RIFCSPLOWO2_01_FULL_36_10b</name>
    <dbReference type="NCBI Taxonomy" id="1801766"/>
    <lineage>
        <taxon>Bacteria</taxon>
        <taxon>Candidatus Nomuraibacteriota</taxon>
    </lineage>
</organism>
<dbReference type="AlphaFoldDB" id="A0A1F6WPH0"/>
<dbReference type="STRING" id="1801766.A2997_02115"/>
<dbReference type="PROSITE" id="PS50850">
    <property type="entry name" value="MFS"/>
    <property type="match status" value="1"/>
</dbReference>
<dbReference type="EMBL" id="MFUQ01000013">
    <property type="protein sequence ID" value="OGI83736.1"/>
    <property type="molecule type" value="Genomic_DNA"/>
</dbReference>
<dbReference type="Proteomes" id="UP000179448">
    <property type="component" value="Unassembled WGS sequence"/>
</dbReference>
<feature type="transmembrane region" description="Helical" evidence="6">
    <location>
        <begin position="165"/>
        <end position="188"/>
    </location>
</feature>
<keyword evidence="5 6" id="KW-0472">Membrane</keyword>
<feature type="domain" description="Major facilitator superfamily (MFS) profile" evidence="7">
    <location>
        <begin position="7"/>
        <end position="389"/>
    </location>
</feature>
<accession>A0A1F6WPH0</accession>
<evidence type="ECO:0000256" key="5">
    <source>
        <dbReference type="ARBA" id="ARBA00023136"/>
    </source>
</evidence>
<comment type="subcellular location">
    <subcellularLocation>
        <location evidence="1">Cell membrane</location>
        <topology evidence="1">Multi-pass membrane protein</topology>
    </subcellularLocation>
</comment>
<feature type="transmembrane region" description="Helical" evidence="6">
    <location>
        <begin position="102"/>
        <end position="125"/>
    </location>
</feature>
<proteinExistence type="predicted"/>
<dbReference type="Gene3D" id="1.20.1250.20">
    <property type="entry name" value="MFS general substrate transporter like domains"/>
    <property type="match status" value="2"/>
</dbReference>
<feature type="transmembrane region" description="Helical" evidence="6">
    <location>
        <begin position="276"/>
        <end position="294"/>
    </location>
</feature>
<feature type="transmembrane region" description="Helical" evidence="6">
    <location>
        <begin position="43"/>
        <end position="62"/>
    </location>
</feature>
<feature type="transmembrane region" description="Helical" evidence="6">
    <location>
        <begin position="341"/>
        <end position="360"/>
    </location>
</feature>
<evidence type="ECO:0000256" key="3">
    <source>
        <dbReference type="ARBA" id="ARBA00022692"/>
    </source>
</evidence>
<comment type="caution">
    <text evidence="8">The sequence shown here is derived from an EMBL/GenBank/DDBJ whole genome shotgun (WGS) entry which is preliminary data.</text>
</comment>
<feature type="transmembrane region" description="Helical" evidence="6">
    <location>
        <begin position="366"/>
        <end position="385"/>
    </location>
</feature>
<dbReference type="PANTHER" id="PTHR43124:SF3">
    <property type="entry name" value="CHLORAMPHENICOL EFFLUX PUMP RV0191"/>
    <property type="match status" value="1"/>
</dbReference>
<feature type="transmembrane region" description="Helical" evidence="6">
    <location>
        <begin position="244"/>
        <end position="264"/>
    </location>
</feature>
<feature type="transmembrane region" description="Helical" evidence="6">
    <location>
        <begin position="137"/>
        <end position="159"/>
    </location>
</feature>
<gene>
    <name evidence="8" type="ORF">A2997_02115</name>
</gene>
<dbReference type="InterPro" id="IPR036259">
    <property type="entry name" value="MFS_trans_sf"/>
</dbReference>
<dbReference type="InterPro" id="IPR020846">
    <property type="entry name" value="MFS_dom"/>
</dbReference>
<feature type="transmembrane region" description="Helical" evidence="6">
    <location>
        <begin position="7"/>
        <end position="28"/>
    </location>
</feature>
<feature type="transmembrane region" description="Helical" evidence="6">
    <location>
        <begin position="209"/>
        <end position="232"/>
    </location>
</feature>
<reference evidence="8 9" key="1">
    <citation type="journal article" date="2016" name="Nat. Commun.">
        <title>Thousands of microbial genomes shed light on interconnected biogeochemical processes in an aquifer system.</title>
        <authorList>
            <person name="Anantharaman K."/>
            <person name="Brown C.T."/>
            <person name="Hug L.A."/>
            <person name="Sharon I."/>
            <person name="Castelle C.J."/>
            <person name="Probst A.J."/>
            <person name="Thomas B.C."/>
            <person name="Singh A."/>
            <person name="Wilkins M.J."/>
            <person name="Karaoz U."/>
            <person name="Brodie E.L."/>
            <person name="Williams K.H."/>
            <person name="Hubbard S.S."/>
            <person name="Banfield J.F."/>
        </authorList>
    </citation>
    <scope>NUCLEOTIDE SEQUENCE [LARGE SCALE GENOMIC DNA]</scope>
</reference>
<dbReference type="GO" id="GO:0022857">
    <property type="term" value="F:transmembrane transporter activity"/>
    <property type="evidence" value="ECO:0007669"/>
    <property type="project" value="InterPro"/>
</dbReference>
<dbReference type="SUPFAM" id="SSF103473">
    <property type="entry name" value="MFS general substrate transporter"/>
    <property type="match status" value="1"/>
</dbReference>